<keyword evidence="3" id="KW-1185">Reference proteome</keyword>
<evidence type="ECO:0000313" key="2">
    <source>
        <dbReference type="EMBL" id="MFD2169655.1"/>
    </source>
</evidence>
<feature type="transmembrane region" description="Helical" evidence="1">
    <location>
        <begin position="117"/>
        <end position="139"/>
    </location>
</feature>
<feature type="transmembrane region" description="Helical" evidence="1">
    <location>
        <begin position="16"/>
        <end position="35"/>
    </location>
</feature>
<evidence type="ECO:0000313" key="3">
    <source>
        <dbReference type="Proteomes" id="UP001597343"/>
    </source>
</evidence>
<name>A0ABW4ZWS1_9BACL</name>
<evidence type="ECO:0000256" key="1">
    <source>
        <dbReference type="SAM" id="Phobius"/>
    </source>
</evidence>
<reference evidence="3" key="1">
    <citation type="journal article" date="2019" name="Int. J. Syst. Evol. Microbiol.">
        <title>The Global Catalogue of Microorganisms (GCM) 10K type strain sequencing project: providing services to taxonomists for standard genome sequencing and annotation.</title>
        <authorList>
            <consortium name="The Broad Institute Genomics Platform"/>
            <consortium name="The Broad Institute Genome Sequencing Center for Infectious Disease"/>
            <person name="Wu L."/>
            <person name="Ma J."/>
        </authorList>
    </citation>
    <scope>NUCLEOTIDE SEQUENCE [LARGE SCALE GENOMIC DNA]</scope>
    <source>
        <strain evidence="3">CGMCC 1.13574</strain>
    </source>
</reference>
<proteinExistence type="predicted"/>
<dbReference type="EMBL" id="JBHUIO010000005">
    <property type="protein sequence ID" value="MFD2169655.1"/>
    <property type="molecule type" value="Genomic_DNA"/>
</dbReference>
<sequence length="212" mass="23753">MSGRLNLAFDWRAMGFNAYLPLLMLLLCVLSGLYFSTGKFLPMMEAVAPAFAAWWSIFLFQDLLEEPGGETLFSYPLSRFQLGIKRVLFWGAVYLVCLLASLALVDSQIQESITSSLFLQFGTQSVFFAGLGFLSVVLLRNCGWSLVVLVVYSCTQIFTKGKLFPFFNVYLFNDRVLPVTDLLGRSVATFSAGVLLLILGQILLQRFTRFNS</sequence>
<dbReference type="RefSeq" id="WP_386044976.1">
    <property type="nucleotide sequence ID" value="NZ_JBHUIO010000005.1"/>
</dbReference>
<feature type="transmembrane region" description="Helical" evidence="1">
    <location>
        <begin position="146"/>
        <end position="167"/>
    </location>
</feature>
<evidence type="ECO:0008006" key="4">
    <source>
        <dbReference type="Google" id="ProtNLM"/>
    </source>
</evidence>
<organism evidence="2 3">
    <name type="scientific">Tumebacillus lipolyticus</name>
    <dbReference type="NCBI Taxonomy" id="1280370"/>
    <lineage>
        <taxon>Bacteria</taxon>
        <taxon>Bacillati</taxon>
        <taxon>Bacillota</taxon>
        <taxon>Bacilli</taxon>
        <taxon>Bacillales</taxon>
        <taxon>Alicyclobacillaceae</taxon>
        <taxon>Tumebacillus</taxon>
    </lineage>
</organism>
<comment type="caution">
    <text evidence="2">The sequence shown here is derived from an EMBL/GenBank/DDBJ whole genome shotgun (WGS) entry which is preliminary data.</text>
</comment>
<gene>
    <name evidence="2" type="ORF">ACFSOY_06570</name>
</gene>
<dbReference type="Proteomes" id="UP001597343">
    <property type="component" value="Unassembled WGS sequence"/>
</dbReference>
<feature type="transmembrane region" description="Helical" evidence="1">
    <location>
        <begin position="187"/>
        <end position="204"/>
    </location>
</feature>
<keyword evidence="1" id="KW-0812">Transmembrane</keyword>
<accession>A0ABW4ZWS1</accession>
<keyword evidence="1" id="KW-1133">Transmembrane helix</keyword>
<feature type="transmembrane region" description="Helical" evidence="1">
    <location>
        <begin position="87"/>
        <end position="105"/>
    </location>
</feature>
<keyword evidence="1" id="KW-0472">Membrane</keyword>
<protein>
    <recommendedName>
        <fullName evidence="4">ABC transporter permease</fullName>
    </recommendedName>
</protein>